<dbReference type="Proteomes" id="UP000025245">
    <property type="component" value="Chromosome"/>
</dbReference>
<dbReference type="Proteomes" id="UP000269148">
    <property type="component" value="Unassembled WGS sequence"/>
</dbReference>
<dbReference type="OrthoDB" id="2236088at2"/>
<dbReference type="EMBL" id="CP007586">
    <property type="protein sequence ID" value="AHY15746.1"/>
    <property type="molecule type" value="Genomic_DNA"/>
</dbReference>
<dbReference type="NCBIfam" id="TIGR03949">
    <property type="entry name" value="bact_IIb_cerein"/>
    <property type="match status" value="1"/>
</dbReference>
<reference evidence="1 3" key="1">
    <citation type="journal article" date="2014" name="Genome Announc.">
        <title>Complete Genome Sequence of a Virulent Strain, Streptococcus iniae ISET0901, Isolated from Diseased Tilapia.</title>
        <authorList>
            <person name="Pridgeon J.W."/>
            <person name="Zhang D."/>
            <person name="Zhang L."/>
        </authorList>
    </citation>
    <scope>NUCLEOTIDE SEQUENCE [LARGE SCALE GENOMIC DNA]</scope>
    <source>
        <strain evidence="1 3">ISET0901</strain>
    </source>
</reference>
<evidence type="ECO:0000313" key="4">
    <source>
        <dbReference type="Proteomes" id="UP000269148"/>
    </source>
</evidence>
<dbReference type="KEGG" id="sio:DW64_04585"/>
<dbReference type="KEGG" id="siz:SI82_04795"/>
<dbReference type="InterPro" id="IPR023991">
    <property type="entry name" value="Bacteriocin_IIb_lactobn/cerein"/>
</dbReference>
<dbReference type="EMBL" id="QLQD01000045">
    <property type="protein sequence ID" value="RLU57244.1"/>
    <property type="molecule type" value="Genomic_DNA"/>
</dbReference>
<evidence type="ECO:0000313" key="2">
    <source>
        <dbReference type="EMBL" id="RLU57244.1"/>
    </source>
</evidence>
<dbReference type="KEGG" id="siq:DQ08_04590"/>
<organism evidence="2 4">
    <name type="scientific">Streptococcus iniae</name>
    <name type="common">Streptococcus shiloi</name>
    <dbReference type="NCBI Taxonomy" id="1346"/>
    <lineage>
        <taxon>Bacteria</taxon>
        <taxon>Bacillati</taxon>
        <taxon>Bacillota</taxon>
        <taxon>Bacilli</taxon>
        <taxon>Lactobacillales</taxon>
        <taxon>Streptococcaceae</taxon>
        <taxon>Streptococcus</taxon>
    </lineage>
</organism>
<sequence>MHEVDLASVDGGKINWGSVAGNCVGGAIITGAFSGLLYILDAGIGCVVGSGQSIINEL</sequence>
<name>A0A3L8GLB9_STRIN</name>
<dbReference type="AlphaFoldDB" id="A0A3L8GLB9"/>
<protein>
    <submittedName>
        <fullName evidence="2">Class IIb bacteriocin, lactobin A/cerein 7B family</fullName>
    </submittedName>
    <submittedName>
        <fullName evidence="1">TmhB bacteriocin enhancer peptide</fullName>
    </submittedName>
</protein>
<proteinExistence type="predicted"/>
<gene>
    <name evidence="2" type="ORF">DIY07_04985</name>
    <name evidence="1" type="ORF">DQ08_04590</name>
</gene>
<reference evidence="2 4" key="2">
    <citation type="submission" date="2018-06" db="EMBL/GenBank/DDBJ databases">
        <title>Mutators as drivers of adaptation in pathogenic bacteria and a risk factor for host jumps and vaccine escape.</title>
        <authorList>
            <person name="Barnes A.C."/>
            <person name="Silayeva O."/>
        </authorList>
    </citation>
    <scope>NUCLEOTIDE SEQUENCE [LARGE SCALE GENOMIC DNA]</scope>
    <source>
        <strain evidence="2 4">QMA0445</strain>
    </source>
</reference>
<accession>A0A3L8GLB9</accession>
<dbReference type="GeneID" id="35766463"/>
<evidence type="ECO:0000313" key="1">
    <source>
        <dbReference type="EMBL" id="AHY15746.1"/>
    </source>
</evidence>
<evidence type="ECO:0000313" key="3">
    <source>
        <dbReference type="Proteomes" id="UP000025245"/>
    </source>
</evidence>
<dbReference type="RefSeq" id="WP_003099545.1">
    <property type="nucleotide sequence ID" value="NZ_CP010783.1"/>
</dbReference>
<keyword evidence="3" id="KW-1185">Reference proteome</keyword>